<feature type="transmembrane region" description="Helical" evidence="2">
    <location>
        <begin position="78"/>
        <end position="97"/>
    </location>
</feature>
<organism evidence="3 4">
    <name type="scientific">Kibdelosporangium persicum</name>
    <dbReference type="NCBI Taxonomy" id="2698649"/>
    <lineage>
        <taxon>Bacteria</taxon>
        <taxon>Bacillati</taxon>
        <taxon>Actinomycetota</taxon>
        <taxon>Actinomycetes</taxon>
        <taxon>Pseudonocardiales</taxon>
        <taxon>Pseudonocardiaceae</taxon>
        <taxon>Kibdelosporangium</taxon>
    </lineage>
</organism>
<dbReference type="RefSeq" id="WP_173130490.1">
    <property type="nucleotide sequence ID" value="NZ_CBCSGW010000026.1"/>
</dbReference>
<feature type="region of interest" description="Disordered" evidence="1">
    <location>
        <begin position="47"/>
        <end position="75"/>
    </location>
</feature>
<keyword evidence="2" id="KW-1133">Transmembrane helix</keyword>
<keyword evidence="4" id="KW-1185">Reference proteome</keyword>
<keyword evidence="2" id="KW-0472">Membrane</keyword>
<feature type="compositionally biased region" description="Polar residues" evidence="1">
    <location>
        <begin position="63"/>
        <end position="75"/>
    </location>
</feature>
<accession>A0ABX2F3H6</accession>
<reference evidence="3 4" key="1">
    <citation type="submission" date="2020-01" db="EMBL/GenBank/DDBJ databases">
        <title>Kibdelosporangium persica a novel Actinomycetes from a hot desert in Iran.</title>
        <authorList>
            <person name="Safaei N."/>
            <person name="Zaburannyi N."/>
            <person name="Mueller R."/>
            <person name="Wink J."/>
        </authorList>
    </citation>
    <scope>NUCLEOTIDE SEQUENCE [LARGE SCALE GENOMIC DNA]</scope>
    <source>
        <strain evidence="3 4">4NS15</strain>
    </source>
</reference>
<evidence type="ECO:0000313" key="4">
    <source>
        <dbReference type="Proteomes" id="UP000763557"/>
    </source>
</evidence>
<comment type="caution">
    <text evidence="3">The sequence shown here is derived from an EMBL/GenBank/DDBJ whole genome shotgun (WGS) entry which is preliminary data.</text>
</comment>
<evidence type="ECO:0000256" key="1">
    <source>
        <dbReference type="SAM" id="MobiDB-lite"/>
    </source>
</evidence>
<keyword evidence="2" id="KW-0812">Transmembrane</keyword>
<feature type="transmembrane region" description="Helical" evidence="2">
    <location>
        <begin position="109"/>
        <end position="130"/>
    </location>
</feature>
<evidence type="ECO:0000256" key="2">
    <source>
        <dbReference type="SAM" id="Phobius"/>
    </source>
</evidence>
<evidence type="ECO:0008006" key="5">
    <source>
        <dbReference type="Google" id="ProtNLM"/>
    </source>
</evidence>
<proteinExistence type="predicted"/>
<sequence length="316" mass="33806">MATADHKPQQNVEDITRELLVAAYPEKDSSWIDEQATAAGQRITRAKQGQPSTAAAARRLSDTVVNRSAPRSTRPSQVPIGIGLAAVGVLAMVLGTTELQWVAETTNSTAGIGVLLAVTAVASLGTITSYARSRRERILSCRVRIDAPFGSELGETVRLEGERATVVDPGVVVVRVKNTGGTPIQPEDYISPLSLRFPGRKVFSVGATEFEPPELQRVLNALPGFTIEQDRVRLPMIGPDQGDSFKLMIVLSGTKAGKKHQVVVEGGLRDGRITTRAGKEKIRPDTLVWGGLTAICAGALAVVLLFNNVTPFIRLP</sequence>
<dbReference type="EMBL" id="JAAATY010000007">
    <property type="protein sequence ID" value="NRN65797.1"/>
    <property type="molecule type" value="Genomic_DNA"/>
</dbReference>
<protein>
    <recommendedName>
        <fullName evidence="5">RING-type E3 ubiquitin transferase</fullName>
    </recommendedName>
</protein>
<name>A0ABX2F3H6_9PSEU</name>
<gene>
    <name evidence="3" type="ORF">GC106_30120</name>
</gene>
<evidence type="ECO:0000313" key="3">
    <source>
        <dbReference type="EMBL" id="NRN65797.1"/>
    </source>
</evidence>
<dbReference type="Proteomes" id="UP000763557">
    <property type="component" value="Unassembled WGS sequence"/>
</dbReference>
<feature type="transmembrane region" description="Helical" evidence="2">
    <location>
        <begin position="286"/>
        <end position="306"/>
    </location>
</feature>